<comment type="caution">
    <text evidence="7">The sequence shown here is derived from an EMBL/GenBank/DDBJ whole genome shotgun (WGS) entry which is preliminary data.</text>
</comment>
<feature type="DNA-binding region" description="H-T-H motif" evidence="4">
    <location>
        <begin position="66"/>
        <end position="85"/>
    </location>
</feature>
<dbReference type="InterPro" id="IPR009057">
    <property type="entry name" value="Homeodomain-like_sf"/>
</dbReference>
<dbReference type="InterPro" id="IPR001647">
    <property type="entry name" value="HTH_TetR"/>
</dbReference>
<dbReference type="InterPro" id="IPR050109">
    <property type="entry name" value="HTH-type_TetR-like_transc_reg"/>
</dbReference>
<keyword evidence="8" id="KW-1185">Reference proteome</keyword>
<dbReference type="PANTHER" id="PTHR30055">
    <property type="entry name" value="HTH-TYPE TRANSCRIPTIONAL REGULATOR RUTR"/>
    <property type="match status" value="1"/>
</dbReference>
<dbReference type="Pfam" id="PF00440">
    <property type="entry name" value="TetR_N"/>
    <property type="match status" value="1"/>
</dbReference>
<dbReference type="EMBL" id="JBEUKS010000021">
    <property type="protein sequence ID" value="MFC1444020.1"/>
    <property type="molecule type" value="Genomic_DNA"/>
</dbReference>
<gene>
    <name evidence="7" type="ORF">ABUW04_37865</name>
</gene>
<feature type="domain" description="HTH tetR-type" evidence="6">
    <location>
        <begin position="43"/>
        <end position="103"/>
    </location>
</feature>
<name>A0ABV6Y0J8_9ACTN</name>
<evidence type="ECO:0000256" key="3">
    <source>
        <dbReference type="ARBA" id="ARBA00023163"/>
    </source>
</evidence>
<evidence type="ECO:0000313" key="7">
    <source>
        <dbReference type="EMBL" id="MFC1444020.1"/>
    </source>
</evidence>
<keyword evidence="1" id="KW-0805">Transcription regulation</keyword>
<dbReference type="Proteomes" id="UP001592581">
    <property type="component" value="Unassembled WGS sequence"/>
</dbReference>
<dbReference type="SUPFAM" id="SSF48498">
    <property type="entry name" value="Tetracyclin repressor-like, C-terminal domain"/>
    <property type="match status" value="1"/>
</dbReference>
<dbReference type="SUPFAM" id="SSF46689">
    <property type="entry name" value="Homeodomain-like"/>
    <property type="match status" value="1"/>
</dbReference>
<evidence type="ECO:0000256" key="4">
    <source>
        <dbReference type="PROSITE-ProRule" id="PRU00335"/>
    </source>
</evidence>
<dbReference type="InterPro" id="IPR036271">
    <property type="entry name" value="Tet_transcr_reg_TetR-rel_C_sf"/>
</dbReference>
<evidence type="ECO:0000256" key="5">
    <source>
        <dbReference type="SAM" id="MobiDB-lite"/>
    </source>
</evidence>
<dbReference type="Gene3D" id="1.10.357.10">
    <property type="entry name" value="Tetracycline Repressor, domain 2"/>
    <property type="match status" value="1"/>
</dbReference>
<keyword evidence="3" id="KW-0804">Transcription</keyword>
<organism evidence="7 8">
    <name type="scientific">Streptacidiphilus jeojiensis</name>
    <dbReference type="NCBI Taxonomy" id="3229225"/>
    <lineage>
        <taxon>Bacteria</taxon>
        <taxon>Bacillati</taxon>
        <taxon>Actinomycetota</taxon>
        <taxon>Actinomycetes</taxon>
        <taxon>Kitasatosporales</taxon>
        <taxon>Streptomycetaceae</taxon>
        <taxon>Streptacidiphilus</taxon>
    </lineage>
</organism>
<dbReference type="PROSITE" id="PS50977">
    <property type="entry name" value="HTH_TETR_2"/>
    <property type="match status" value="1"/>
</dbReference>
<dbReference type="Gene3D" id="1.10.10.60">
    <property type="entry name" value="Homeodomain-like"/>
    <property type="match status" value="1"/>
</dbReference>
<feature type="region of interest" description="Disordered" evidence="5">
    <location>
        <begin position="1"/>
        <end position="43"/>
    </location>
</feature>
<dbReference type="PANTHER" id="PTHR30055:SF151">
    <property type="entry name" value="TRANSCRIPTIONAL REGULATORY PROTEIN"/>
    <property type="match status" value="1"/>
</dbReference>
<protein>
    <submittedName>
        <fullName evidence="7">TetR/AcrR family transcriptional regulator</fullName>
    </submittedName>
</protein>
<dbReference type="RefSeq" id="WP_380568831.1">
    <property type="nucleotide sequence ID" value="NZ_JBEUKS010000021.1"/>
</dbReference>
<proteinExistence type="predicted"/>
<reference evidence="7 8" key="1">
    <citation type="submission" date="2024-06" db="EMBL/GenBank/DDBJ databases">
        <authorList>
            <person name="Lee S.D."/>
        </authorList>
    </citation>
    <scope>NUCLEOTIDE SEQUENCE [LARGE SCALE GENOMIC DNA]</scope>
    <source>
        <strain evidence="7 8">N1-10</strain>
    </source>
</reference>
<dbReference type="Pfam" id="PF02909">
    <property type="entry name" value="TetR_C_1"/>
    <property type="match status" value="1"/>
</dbReference>
<evidence type="ECO:0000256" key="1">
    <source>
        <dbReference type="ARBA" id="ARBA00023015"/>
    </source>
</evidence>
<sequence length="263" mass="28312">MAARDVGSAQRPEGLEPEGARSEGPRPPVWARPRSGGRGPQPSLSVPAIVTAAVALADAEGVDAVSMRRIAAELGVGTMSLYRYVETKDDLLDLMADQVMGEEGAVGPRTGRWRDDLRGIAVEYRRLMLRHPWVLPIAASRPPLGPNTLRRTEYLLGVMDGLGLDITAMSGLAGTVLGYVRGVVLTEIARTEVAGRTGLDGDRYRRSVGPYLTEVLATGQYPLLARFVALAEHDPDPDRTFEWGLERVLDGVAAGLEELCTEA</sequence>
<dbReference type="InterPro" id="IPR004111">
    <property type="entry name" value="Repressor_TetR_C"/>
</dbReference>
<evidence type="ECO:0000259" key="6">
    <source>
        <dbReference type="PROSITE" id="PS50977"/>
    </source>
</evidence>
<keyword evidence="2 4" id="KW-0238">DNA-binding</keyword>
<evidence type="ECO:0000313" key="8">
    <source>
        <dbReference type="Proteomes" id="UP001592581"/>
    </source>
</evidence>
<accession>A0ABV6Y0J8</accession>
<evidence type="ECO:0000256" key="2">
    <source>
        <dbReference type="ARBA" id="ARBA00023125"/>
    </source>
</evidence>